<feature type="domain" description="Thiolase C-terminal" evidence="3">
    <location>
        <begin position="241"/>
        <end position="386"/>
    </location>
</feature>
<name>A0A346PUC8_9EURY</name>
<reference evidence="5" key="1">
    <citation type="submission" date="2018-02" db="EMBL/GenBank/DDBJ databases">
        <title>Phenotypic and genomic properties of facultatively anaerobic sulfur-reducing natronoarchaea from hypersaline soda lakes.</title>
        <authorList>
            <person name="Sorokin D.Y."/>
            <person name="Kublanov I.V."/>
            <person name="Roman P."/>
            <person name="Sinninghe Damste J.S."/>
            <person name="Golyshin P.N."/>
            <person name="Rojo D."/>
            <person name="Ciordia S."/>
            <person name="Mena M.D.C."/>
            <person name="Ferrer M."/>
            <person name="Messina E."/>
            <person name="Smedile F."/>
            <person name="La Spada G."/>
            <person name="La Cono V."/>
            <person name="Yakimov M.M."/>
        </authorList>
    </citation>
    <scope>NUCLEOTIDE SEQUENCE [LARGE SCALE GENOMIC DNA]</scope>
    <source>
        <strain evidence="5">AArc-Mg</strain>
    </source>
</reference>
<dbReference type="InterPro" id="IPR002155">
    <property type="entry name" value="Thiolase"/>
</dbReference>
<dbReference type="Proteomes" id="UP000258613">
    <property type="component" value="Chromosome"/>
</dbReference>
<dbReference type="InterPro" id="IPR020616">
    <property type="entry name" value="Thiolase_N"/>
</dbReference>
<dbReference type="GO" id="GO:0008299">
    <property type="term" value="P:isoprenoid biosynthetic process"/>
    <property type="evidence" value="ECO:0007669"/>
    <property type="project" value="UniProtKB-KW"/>
</dbReference>
<evidence type="ECO:0000259" key="2">
    <source>
        <dbReference type="Pfam" id="PF00108"/>
    </source>
</evidence>
<dbReference type="CDD" id="cd00829">
    <property type="entry name" value="SCP-x_thiolase"/>
    <property type="match status" value="1"/>
</dbReference>
<evidence type="ECO:0000313" key="4">
    <source>
        <dbReference type="EMBL" id="AXR83123.1"/>
    </source>
</evidence>
<dbReference type="AlphaFoldDB" id="A0A346PUC8"/>
<dbReference type="Gene3D" id="3.40.47.10">
    <property type="match status" value="1"/>
</dbReference>
<dbReference type="PANTHER" id="PTHR42870:SF6">
    <property type="entry name" value="ACETYL-COA C-ACYLTRANSFERASE"/>
    <property type="match status" value="1"/>
</dbReference>
<evidence type="ECO:0000256" key="1">
    <source>
        <dbReference type="ARBA" id="ARBA00023229"/>
    </source>
</evidence>
<evidence type="ECO:0000313" key="5">
    <source>
        <dbReference type="Proteomes" id="UP000258613"/>
    </source>
</evidence>
<feature type="domain" description="Thiolase N-terminal" evidence="2">
    <location>
        <begin position="10"/>
        <end position="223"/>
    </location>
</feature>
<dbReference type="Pfam" id="PF00108">
    <property type="entry name" value="Thiolase_N"/>
    <property type="match status" value="1"/>
</dbReference>
<dbReference type="EC" id="2.3.1.16" evidence="4"/>
<dbReference type="OrthoDB" id="167534at2157"/>
<dbReference type="Pfam" id="PF22691">
    <property type="entry name" value="Thiolase_C_1"/>
    <property type="match status" value="1"/>
</dbReference>
<dbReference type="InterPro" id="IPR016039">
    <property type="entry name" value="Thiolase-like"/>
</dbReference>
<dbReference type="PANTHER" id="PTHR42870">
    <property type="entry name" value="ACETYL-COA C-ACETYLTRANSFERASE"/>
    <property type="match status" value="1"/>
</dbReference>
<protein>
    <submittedName>
        <fullName evidence="4">3-ketoacyl-CoA thiolase</fullName>
        <ecNumber evidence="4">2.3.1.16</ecNumber>
    </submittedName>
</protein>
<organism evidence="4 5">
    <name type="scientific">Natrarchaeobaculum sulfurireducens</name>
    <dbReference type="NCBI Taxonomy" id="2044521"/>
    <lineage>
        <taxon>Archaea</taxon>
        <taxon>Methanobacteriati</taxon>
        <taxon>Methanobacteriota</taxon>
        <taxon>Stenosarchaea group</taxon>
        <taxon>Halobacteria</taxon>
        <taxon>Halobacteriales</taxon>
        <taxon>Natrialbaceae</taxon>
        <taxon>Natrarchaeobaculum</taxon>
    </lineage>
</organism>
<dbReference type="PIRSF" id="PIRSF000429">
    <property type="entry name" value="Ac-CoA_Ac_transf"/>
    <property type="match status" value="1"/>
</dbReference>
<gene>
    <name evidence="4" type="ORF">AArcMg_3137</name>
</gene>
<proteinExistence type="predicted"/>
<dbReference type="EMBL" id="CP027033">
    <property type="protein sequence ID" value="AXR83123.1"/>
    <property type="molecule type" value="Genomic_DNA"/>
</dbReference>
<dbReference type="NCBIfam" id="NF004720">
    <property type="entry name" value="PRK06064.1"/>
    <property type="match status" value="1"/>
</dbReference>
<keyword evidence="4" id="KW-0012">Acyltransferase</keyword>
<dbReference type="InterPro" id="IPR055140">
    <property type="entry name" value="Thiolase_C_2"/>
</dbReference>
<keyword evidence="1" id="KW-0414">Isoprene biosynthesis</keyword>
<dbReference type="GO" id="GO:0003988">
    <property type="term" value="F:acetyl-CoA C-acyltransferase activity"/>
    <property type="evidence" value="ECO:0007669"/>
    <property type="project" value="UniProtKB-EC"/>
</dbReference>
<evidence type="ECO:0000259" key="3">
    <source>
        <dbReference type="Pfam" id="PF22691"/>
    </source>
</evidence>
<dbReference type="SUPFAM" id="SSF53901">
    <property type="entry name" value="Thiolase-like"/>
    <property type="match status" value="2"/>
</dbReference>
<dbReference type="KEGG" id="nag:AArcMg_3137"/>
<dbReference type="GeneID" id="37643629"/>
<keyword evidence="5" id="KW-1185">Reference proteome</keyword>
<accession>A0A346PUC8</accession>
<dbReference type="RefSeq" id="WP_117369619.1">
    <property type="nucleotide sequence ID" value="NZ_CP027033.1"/>
</dbReference>
<sequence length="389" mass="39382">MAETLIAGVGATDFGEHAGRTGRELFAEARSSALEASGVSGSDVDALYYGNYMGETAEEQSHQAPLMAAGIGTTNLEATRIENACASGGYAIADGVRAIESGAADVVLVGGAERMTNLETGETTAVLARAADELHEGRPGLTFPGAYALLADAYMDRFGGSRDALAHIAVKNHANAATNPKAQFQSEIDVADVLEAPTVADPLGLLDACPITDGAAAAVLVSRAYAERNDLEAAVSIAGSGRGTDTLALQAREDVTRMRAAESAADAAYDQAGIAPEDVDVAEVHDCFTIAEVLALEALGFYEPGEAITAAADGETTADGERPVNLSGGLKAKGHPVGATGVGQLVELTKLLAGTHPNADAVADAEVGVTHNAGGTVATAAVHVLEVDS</sequence>
<keyword evidence="4" id="KW-0808">Transferase</keyword>